<dbReference type="InterPro" id="IPR015943">
    <property type="entry name" value="WD40/YVTN_repeat-like_dom_sf"/>
</dbReference>
<dbReference type="InterPro" id="IPR020472">
    <property type="entry name" value="WD40_PAC1"/>
</dbReference>
<dbReference type="CDD" id="cd00200">
    <property type="entry name" value="WD40"/>
    <property type="match status" value="1"/>
</dbReference>
<protein>
    <submittedName>
        <fullName evidence="8">Aste57867_18220 protein</fullName>
    </submittedName>
</protein>
<evidence type="ECO:0000256" key="1">
    <source>
        <dbReference type="ARBA" id="ARBA00004496"/>
    </source>
</evidence>
<dbReference type="InterPro" id="IPR019775">
    <property type="entry name" value="WD40_repeat_CS"/>
</dbReference>
<dbReference type="GO" id="GO:0071013">
    <property type="term" value="C:catalytic step 2 spliceosome"/>
    <property type="evidence" value="ECO:0007669"/>
    <property type="project" value="TreeGrafter"/>
</dbReference>
<dbReference type="GO" id="GO:0000398">
    <property type="term" value="P:mRNA splicing, via spliceosome"/>
    <property type="evidence" value="ECO:0007669"/>
    <property type="project" value="TreeGrafter"/>
</dbReference>
<dbReference type="GO" id="GO:0005737">
    <property type="term" value="C:cytoplasm"/>
    <property type="evidence" value="ECO:0007669"/>
    <property type="project" value="UniProtKB-SubCell"/>
</dbReference>
<keyword evidence="4" id="KW-0677">Repeat</keyword>
<gene>
    <name evidence="8" type="primary">Aste57867_18220</name>
    <name evidence="7" type="ORF">As57867_018158</name>
    <name evidence="8" type="ORF">ASTE57867_18220</name>
</gene>
<keyword evidence="9" id="KW-1185">Reference proteome</keyword>
<comment type="subcellular location">
    <subcellularLocation>
        <location evidence="1">Cytoplasm</location>
    </subcellularLocation>
</comment>
<dbReference type="PRINTS" id="PR00320">
    <property type="entry name" value="GPROTEINBRPT"/>
</dbReference>
<evidence type="ECO:0000313" key="9">
    <source>
        <dbReference type="Proteomes" id="UP000332933"/>
    </source>
</evidence>
<dbReference type="SUPFAM" id="SSF50978">
    <property type="entry name" value="WD40 repeat-like"/>
    <property type="match status" value="1"/>
</dbReference>
<organism evidence="8 9">
    <name type="scientific">Aphanomyces stellatus</name>
    <dbReference type="NCBI Taxonomy" id="120398"/>
    <lineage>
        <taxon>Eukaryota</taxon>
        <taxon>Sar</taxon>
        <taxon>Stramenopiles</taxon>
        <taxon>Oomycota</taxon>
        <taxon>Saprolegniomycetes</taxon>
        <taxon>Saprolegniales</taxon>
        <taxon>Verrucalvaceae</taxon>
        <taxon>Aphanomyces</taxon>
    </lineage>
</organism>
<reference evidence="7" key="2">
    <citation type="submission" date="2019-06" db="EMBL/GenBank/DDBJ databases">
        <title>Genomics analysis of Aphanomyces spp. identifies a new class of oomycete effector associated with host adaptation.</title>
        <authorList>
            <person name="Gaulin E."/>
        </authorList>
    </citation>
    <scope>NUCLEOTIDE SEQUENCE</scope>
    <source>
        <strain evidence="7">CBS 578.67</strain>
    </source>
</reference>
<evidence type="ECO:0000256" key="4">
    <source>
        <dbReference type="ARBA" id="ARBA00022737"/>
    </source>
</evidence>
<dbReference type="OrthoDB" id="71437at2759"/>
<dbReference type="Proteomes" id="UP000332933">
    <property type="component" value="Unassembled WGS sequence"/>
</dbReference>
<dbReference type="EMBL" id="VJMH01006379">
    <property type="protein sequence ID" value="KAF0690385.1"/>
    <property type="molecule type" value="Genomic_DNA"/>
</dbReference>
<dbReference type="Gene3D" id="2.130.10.10">
    <property type="entry name" value="YVTN repeat-like/Quinoprotein amine dehydrogenase"/>
    <property type="match status" value="2"/>
</dbReference>
<dbReference type="PROSITE" id="PS50082">
    <property type="entry name" value="WD_REPEATS_2"/>
    <property type="match status" value="4"/>
</dbReference>
<evidence type="ECO:0000313" key="7">
    <source>
        <dbReference type="EMBL" id="KAF0690385.1"/>
    </source>
</evidence>
<reference evidence="8 9" key="1">
    <citation type="submission" date="2019-03" db="EMBL/GenBank/DDBJ databases">
        <authorList>
            <person name="Gaulin E."/>
            <person name="Dumas B."/>
        </authorList>
    </citation>
    <scope>NUCLEOTIDE SEQUENCE [LARGE SCALE GENOMIC DNA]</scope>
    <source>
        <strain evidence="8">CBS 568.67</strain>
    </source>
</reference>
<accession>A0A485L9I5</accession>
<dbReference type="SMART" id="SM00320">
    <property type="entry name" value="WD40"/>
    <property type="match status" value="6"/>
</dbReference>
<feature type="repeat" description="WD" evidence="6">
    <location>
        <begin position="217"/>
        <end position="253"/>
    </location>
</feature>
<evidence type="ECO:0000256" key="5">
    <source>
        <dbReference type="ARBA" id="ARBA00038145"/>
    </source>
</evidence>
<keyword evidence="2" id="KW-0963">Cytoplasm</keyword>
<dbReference type="InterPro" id="IPR036322">
    <property type="entry name" value="WD40_repeat_dom_sf"/>
</dbReference>
<dbReference type="EMBL" id="CAADRA010006400">
    <property type="protein sequence ID" value="VFT94958.1"/>
    <property type="molecule type" value="Genomic_DNA"/>
</dbReference>
<dbReference type="AlphaFoldDB" id="A0A485L9I5"/>
<proteinExistence type="inferred from homology"/>
<dbReference type="PANTHER" id="PTHR22842">
    <property type="entry name" value="WD40 REPEAT PROTEIN"/>
    <property type="match status" value="1"/>
</dbReference>
<feature type="repeat" description="WD" evidence="6">
    <location>
        <begin position="9"/>
        <end position="47"/>
    </location>
</feature>
<dbReference type="InterPro" id="IPR051980">
    <property type="entry name" value="WD_repeat_MORG1"/>
</dbReference>
<dbReference type="PANTHER" id="PTHR22842:SF3">
    <property type="entry name" value="WD REPEAT DOMAIN-CONTAINING PROTEIN 83"/>
    <property type="match status" value="1"/>
</dbReference>
<dbReference type="PROSITE" id="PS50294">
    <property type="entry name" value="WD_REPEATS_REGION"/>
    <property type="match status" value="2"/>
</dbReference>
<sequence>MVKSYKGLHGYEIRDVAIENDNSKFVSCGRDKVVFQWDVSSGKVIRKFEGHVSSINAVRYNDDCSVLVSASYDSTVRLWDVRARNSFAPIQVLDHFKDSVTSVHVAEHEIIAGCVDGFVRIYDIRAGLLTEDNLHSPVASLAVTSDLNCVVASTMGGVLRLFEKKSGVELNTFQGHIVDSYGLGCAFSHDDANVLSGSEDGRVVVWDMLTKNTAHSFRAHDRAVRSVVSHPTEDMILSASVDGSVKVWLPTSS</sequence>
<feature type="repeat" description="WD" evidence="6">
    <location>
        <begin position="186"/>
        <end position="216"/>
    </location>
</feature>
<comment type="similarity">
    <text evidence="5">Belongs to the WD repeat MORG1 family.</text>
</comment>
<evidence type="ECO:0000256" key="6">
    <source>
        <dbReference type="PROSITE-ProRule" id="PRU00221"/>
    </source>
</evidence>
<dbReference type="PROSITE" id="PS00678">
    <property type="entry name" value="WD_REPEATS_1"/>
    <property type="match status" value="2"/>
</dbReference>
<evidence type="ECO:0000313" key="8">
    <source>
        <dbReference type="EMBL" id="VFT94958.1"/>
    </source>
</evidence>
<dbReference type="Pfam" id="PF00400">
    <property type="entry name" value="WD40"/>
    <property type="match status" value="5"/>
</dbReference>
<name>A0A485L9I5_9STRA</name>
<evidence type="ECO:0000256" key="2">
    <source>
        <dbReference type="ARBA" id="ARBA00022490"/>
    </source>
</evidence>
<feature type="repeat" description="WD" evidence="6">
    <location>
        <begin position="48"/>
        <end position="89"/>
    </location>
</feature>
<evidence type="ECO:0000256" key="3">
    <source>
        <dbReference type="ARBA" id="ARBA00022574"/>
    </source>
</evidence>
<keyword evidence="3 6" id="KW-0853">WD repeat</keyword>
<dbReference type="InterPro" id="IPR001680">
    <property type="entry name" value="WD40_rpt"/>
</dbReference>